<evidence type="ECO:0000313" key="7">
    <source>
        <dbReference type="EMBL" id="MFD2874635.1"/>
    </source>
</evidence>
<reference evidence="8" key="1">
    <citation type="journal article" date="2019" name="Int. J. Syst. Evol. Microbiol.">
        <title>The Global Catalogue of Microorganisms (GCM) 10K type strain sequencing project: providing services to taxonomists for standard genome sequencing and annotation.</title>
        <authorList>
            <consortium name="The Broad Institute Genomics Platform"/>
            <consortium name="The Broad Institute Genome Sequencing Center for Infectious Disease"/>
            <person name="Wu L."/>
            <person name="Ma J."/>
        </authorList>
    </citation>
    <scope>NUCLEOTIDE SEQUENCE [LARGE SCALE GENOMIC DNA]</scope>
    <source>
        <strain evidence="8">KCTC 22437</strain>
    </source>
</reference>
<keyword evidence="5" id="KW-0143">Chaperone</keyword>
<comment type="similarity">
    <text evidence="1">Belongs to the SIMIBI class G3E GTPase family. ArgK/MeaB subfamily.</text>
</comment>
<dbReference type="PANTHER" id="PTHR43087">
    <property type="entry name" value="LYSINE/ARGININE/ORNITHINE TRANSPORT SYSTEM KINASE"/>
    <property type="match status" value="1"/>
</dbReference>
<gene>
    <name evidence="7" type="primary">meaB</name>
    <name evidence="7" type="ORF">ACFS5N_19275</name>
</gene>
<proteinExistence type="inferred from homology"/>
<dbReference type="InterPro" id="IPR005129">
    <property type="entry name" value="GTPase_ArgK"/>
</dbReference>
<dbReference type="InterPro" id="IPR052040">
    <property type="entry name" value="GTPase/Isobutyryl-CoA_mutase"/>
</dbReference>
<dbReference type="EMBL" id="JBHUPD010000004">
    <property type="protein sequence ID" value="MFD2874635.1"/>
    <property type="molecule type" value="Genomic_DNA"/>
</dbReference>
<dbReference type="Proteomes" id="UP001597557">
    <property type="component" value="Unassembled WGS sequence"/>
</dbReference>
<evidence type="ECO:0000256" key="1">
    <source>
        <dbReference type="ARBA" id="ARBA00009625"/>
    </source>
</evidence>
<dbReference type="Gene3D" id="3.40.50.300">
    <property type="entry name" value="P-loop containing nucleotide triphosphate hydrolases"/>
    <property type="match status" value="1"/>
</dbReference>
<protein>
    <submittedName>
        <fullName evidence="7">Methylmalonyl Co-A mutase-associated GTPase MeaB</fullName>
    </submittedName>
</protein>
<accession>A0ABW5YH99</accession>
<feature type="domain" description="AAA+ ATPase" evidence="6">
    <location>
        <begin position="45"/>
        <end position="250"/>
    </location>
</feature>
<keyword evidence="8" id="KW-1185">Reference proteome</keyword>
<sequence>MSPAANKPLDISSSDFKSVARALTMVENDLDGADDLLKNLRFEKATPIIGITGPPGAGKSTLVNALISYLINIGNKTAVLAIDPTSPFNFGSLLGDRIRMVNHFNSPDVFIRSLATRGSLGGLSAKTIEMTDVLRAAGFDYVLVETVGVGQSEIEIAGLADITLVVLVPESGDEIQNIKSGLMEIADAFIINKADREDADLFANNLEKIIHQKEGPEIPVFKTIATNNDGIDAIAQFITSAQNIKNTRKEFLLAEKAYKLIQEKRMASIDKKKLRLDIAEALNDEGFNLYNFVSKYA</sequence>
<organism evidence="7 8">
    <name type="scientific">Mucilaginibacter ximonensis</name>
    <dbReference type="NCBI Taxonomy" id="538021"/>
    <lineage>
        <taxon>Bacteria</taxon>
        <taxon>Pseudomonadati</taxon>
        <taxon>Bacteroidota</taxon>
        <taxon>Sphingobacteriia</taxon>
        <taxon>Sphingobacteriales</taxon>
        <taxon>Sphingobacteriaceae</taxon>
        <taxon>Mucilaginibacter</taxon>
    </lineage>
</organism>
<evidence type="ECO:0000313" key="8">
    <source>
        <dbReference type="Proteomes" id="UP001597557"/>
    </source>
</evidence>
<keyword evidence="4" id="KW-0342">GTP-binding</keyword>
<keyword evidence="3" id="KW-0378">Hydrolase</keyword>
<dbReference type="Pfam" id="PF03308">
    <property type="entry name" value="MeaB"/>
    <property type="match status" value="1"/>
</dbReference>
<keyword evidence="2" id="KW-0547">Nucleotide-binding</keyword>
<evidence type="ECO:0000256" key="3">
    <source>
        <dbReference type="ARBA" id="ARBA00022801"/>
    </source>
</evidence>
<dbReference type="RefSeq" id="WP_377189691.1">
    <property type="nucleotide sequence ID" value="NZ_JBHUPD010000004.1"/>
</dbReference>
<name>A0ABW5YH99_9SPHI</name>
<dbReference type="PANTHER" id="PTHR43087:SF1">
    <property type="entry name" value="LAO_AO TRANSPORT SYSTEM ATPASE"/>
    <property type="match status" value="1"/>
</dbReference>
<evidence type="ECO:0000256" key="4">
    <source>
        <dbReference type="ARBA" id="ARBA00023134"/>
    </source>
</evidence>
<dbReference type="NCBIfam" id="TIGR00750">
    <property type="entry name" value="lao"/>
    <property type="match status" value="1"/>
</dbReference>
<evidence type="ECO:0000256" key="2">
    <source>
        <dbReference type="ARBA" id="ARBA00022741"/>
    </source>
</evidence>
<evidence type="ECO:0000256" key="5">
    <source>
        <dbReference type="ARBA" id="ARBA00023186"/>
    </source>
</evidence>
<dbReference type="InterPro" id="IPR027417">
    <property type="entry name" value="P-loop_NTPase"/>
</dbReference>
<dbReference type="InterPro" id="IPR003593">
    <property type="entry name" value="AAA+_ATPase"/>
</dbReference>
<comment type="caution">
    <text evidence="7">The sequence shown here is derived from an EMBL/GenBank/DDBJ whole genome shotgun (WGS) entry which is preliminary data.</text>
</comment>
<evidence type="ECO:0000259" key="6">
    <source>
        <dbReference type="SMART" id="SM00382"/>
    </source>
</evidence>
<dbReference type="SMART" id="SM00382">
    <property type="entry name" value="AAA"/>
    <property type="match status" value="1"/>
</dbReference>
<dbReference type="SUPFAM" id="SSF52540">
    <property type="entry name" value="P-loop containing nucleoside triphosphate hydrolases"/>
    <property type="match status" value="1"/>
</dbReference>